<dbReference type="EC" id="1.1.1.1" evidence="3"/>
<evidence type="ECO:0000256" key="7">
    <source>
        <dbReference type="RuleBase" id="RU361277"/>
    </source>
</evidence>
<feature type="domain" description="Enoyl reductase (ER)" evidence="8">
    <location>
        <begin position="18"/>
        <end position="342"/>
    </location>
</feature>
<dbReference type="SMART" id="SM00829">
    <property type="entry name" value="PKS_ER"/>
    <property type="match status" value="1"/>
</dbReference>
<dbReference type="InterPro" id="IPR002328">
    <property type="entry name" value="ADH_Zn_CS"/>
</dbReference>
<proteinExistence type="inferred from homology"/>
<dbReference type="Proteomes" id="UP001607157">
    <property type="component" value="Unassembled WGS sequence"/>
</dbReference>
<dbReference type="InterPro" id="IPR036291">
    <property type="entry name" value="NAD(P)-bd_dom_sf"/>
</dbReference>
<evidence type="ECO:0000313" key="9">
    <source>
        <dbReference type="EMBL" id="MFH0255273.1"/>
    </source>
</evidence>
<dbReference type="InterPro" id="IPR011032">
    <property type="entry name" value="GroES-like_sf"/>
</dbReference>
<dbReference type="Gene3D" id="3.40.50.720">
    <property type="entry name" value="NAD(P)-binding Rossmann-like Domain"/>
    <property type="match status" value="1"/>
</dbReference>
<keyword evidence="10" id="KW-1185">Reference proteome</keyword>
<dbReference type="InterPro" id="IPR020843">
    <property type="entry name" value="ER"/>
</dbReference>
<keyword evidence="5 7" id="KW-0862">Zinc</keyword>
<evidence type="ECO:0000256" key="1">
    <source>
        <dbReference type="ARBA" id="ARBA00001947"/>
    </source>
</evidence>
<evidence type="ECO:0000256" key="3">
    <source>
        <dbReference type="ARBA" id="ARBA00013190"/>
    </source>
</evidence>
<gene>
    <name evidence="9" type="ORF">ACGRVM_15310</name>
</gene>
<accession>A0ABW7IB72</accession>
<sequence length="346" mass="36106">MSDTLPLTMKAAICPAPGAPLEMREVAVPTPGPGQVLVKLETCGVCHSDLHLREGQEDLPPSFYPLILGHEGIGRVVAHGPNVGRAPAIGTRIGLPWIFDTCLACKPCRTGHEVLCPENTARGVQKHGAFAEYALCSADFAIEIPEAIDPLKGAPLLCAGLTAWSALRKARIEAGSNVLILGAGGLGQYAILIAKARGARVMVIDRDPAKLKTARGLGAEVTIEAGDDAGAQIKEAGGADVVLNFAPSPAVWDTVEAAVNPMADIVAIAMVHEPVPLSMMWLLDGGHRVFGSSVGSRQELADFLGFAAAHPLPVDVEAISFGEVDAALDRLKSGEVTGRLCIDFAK</sequence>
<evidence type="ECO:0000256" key="5">
    <source>
        <dbReference type="ARBA" id="ARBA00022833"/>
    </source>
</evidence>
<dbReference type="PROSITE" id="PS00059">
    <property type="entry name" value="ADH_ZINC"/>
    <property type="match status" value="1"/>
</dbReference>
<comment type="caution">
    <text evidence="9">The sequence shown here is derived from an EMBL/GenBank/DDBJ whole genome shotgun (WGS) entry which is preliminary data.</text>
</comment>
<reference evidence="9 10" key="1">
    <citation type="submission" date="2024-10" db="EMBL/GenBank/DDBJ databases">
        <authorList>
            <person name="Yang X.-N."/>
        </authorList>
    </citation>
    <scope>NUCLEOTIDE SEQUENCE [LARGE SCALE GENOMIC DNA]</scope>
    <source>
        <strain evidence="9 10">CAU 1059</strain>
    </source>
</reference>
<dbReference type="RefSeq" id="WP_377173051.1">
    <property type="nucleotide sequence ID" value="NZ_JBHTJC010000006.1"/>
</dbReference>
<evidence type="ECO:0000256" key="6">
    <source>
        <dbReference type="ARBA" id="ARBA00023002"/>
    </source>
</evidence>
<organism evidence="9 10">
    <name type="scientific">Roseovarius aquimarinus</name>
    <dbReference type="NCBI Taxonomy" id="1229156"/>
    <lineage>
        <taxon>Bacteria</taxon>
        <taxon>Pseudomonadati</taxon>
        <taxon>Pseudomonadota</taxon>
        <taxon>Alphaproteobacteria</taxon>
        <taxon>Rhodobacterales</taxon>
        <taxon>Roseobacteraceae</taxon>
        <taxon>Roseovarius</taxon>
    </lineage>
</organism>
<dbReference type="PANTHER" id="PTHR42940:SF8">
    <property type="entry name" value="VACUOLAR PROTEIN SORTING-ASSOCIATED PROTEIN 11"/>
    <property type="match status" value="1"/>
</dbReference>
<comment type="similarity">
    <text evidence="2 7">Belongs to the zinc-containing alcohol dehydrogenase family.</text>
</comment>
<dbReference type="InterPro" id="IPR013149">
    <property type="entry name" value="ADH-like_C"/>
</dbReference>
<evidence type="ECO:0000259" key="8">
    <source>
        <dbReference type="SMART" id="SM00829"/>
    </source>
</evidence>
<comment type="cofactor">
    <cofactor evidence="1 7">
        <name>Zn(2+)</name>
        <dbReference type="ChEBI" id="CHEBI:29105"/>
    </cofactor>
</comment>
<evidence type="ECO:0000313" key="10">
    <source>
        <dbReference type="Proteomes" id="UP001607157"/>
    </source>
</evidence>
<dbReference type="SUPFAM" id="SSF50129">
    <property type="entry name" value="GroES-like"/>
    <property type="match status" value="1"/>
</dbReference>
<dbReference type="InterPro" id="IPR013154">
    <property type="entry name" value="ADH-like_N"/>
</dbReference>
<dbReference type="SUPFAM" id="SSF51735">
    <property type="entry name" value="NAD(P)-binding Rossmann-fold domains"/>
    <property type="match status" value="1"/>
</dbReference>
<evidence type="ECO:0000256" key="4">
    <source>
        <dbReference type="ARBA" id="ARBA00022723"/>
    </source>
</evidence>
<protein>
    <recommendedName>
        <fullName evidence="3">alcohol dehydrogenase</fullName>
        <ecNumber evidence="3">1.1.1.1</ecNumber>
    </recommendedName>
</protein>
<keyword evidence="4 7" id="KW-0479">Metal-binding</keyword>
<dbReference type="Gene3D" id="3.90.180.10">
    <property type="entry name" value="Medium-chain alcohol dehydrogenases, catalytic domain"/>
    <property type="match status" value="1"/>
</dbReference>
<dbReference type="Pfam" id="PF00107">
    <property type="entry name" value="ADH_zinc_N"/>
    <property type="match status" value="1"/>
</dbReference>
<dbReference type="PANTHER" id="PTHR42940">
    <property type="entry name" value="ALCOHOL DEHYDROGENASE 1-RELATED"/>
    <property type="match status" value="1"/>
</dbReference>
<dbReference type="Pfam" id="PF08240">
    <property type="entry name" value="ADH_N"/>
    <property type="match status" value="1"/>
</dbReference>
<keyword evidence="6" id="KW-0560">Oxidoreductase</keyword>
<name>A0ABW7IB72_9RHOB</name>
<dbReference type="EMBL" id="JBIHMM010000005">
    <property type="protein sequence ID" value="MFH0255273.1"/>
    <property type="molecule type" value="Genomic_DNA"/>
</dbReference>
<evidence type="ECO:0000256" key="2">
    <source>
        <dbReference type="ARBA" id="ARBA00008072"/>
    </source>
</evidence>